<keyword evidence="3" id="KW-0175">Coiled coil</keyword>
<feature type="transmembrane region" description="Helical" evidence="4">
    <location>
        <begin position="216"/>
        <end position="238"/>
    </location>
</feature>
<keyword evidence="8" id="KW-1185">Reference proteome</keyword>
<dbReference type="InterPro" id="IPR050469">
    <property type="entry name" value="Diguanylate_Cyclase"/>
</dbReference>
<accession>A0ABV7HKB8</accession>
<feature type="signal peptide" evidence="5">
    <location>
        <begin position="1"/>
        <end position="21"/>
    </location>
</feature>
<dbReference type="Gene3D" id="3.30.70.270">
    <property type="match status" value="1"/>
</dbReference>
<keyword evidence="5" id="KW-0732">Signal</keyword>
<feature type="transmembrane region" description="Helical" evidence="4">
    <location>
        <begin position="338"/>
        <end position="357"/>
    </location>
</feature>
<gene>
    <name evidence="7" type="ORF">ACFOEK_18655</name>
</gene>
<feature type="transmembrane region" description="Helical" evidence="4">
    <location>
        <begin position="250"/>
        <end position="270"/>
    </location>
</feature>
<dbReference type="SUPFAM" id="SSF55073">
    <property type="entry name" value="Nucleotide cyclase"/>
    <property type="match status" value="1"/>
</dbReference>
<dbReference type="PANTHER" id="PTHR45138">
    <property type="entry name" value="REGULATORY COMPONENTS OF SENSORY TRANSDUCTION SYSTEM"/>
    <property type="match status" value="1"/>
</dbReference>
<evidence type="ECO:0000256" key="1">
    <source>
        <dbReference type="ARBA" id="ARBA00012528"/>
    </source>
</evidence>
<evidence type="ECO:0000256" key="4">
    <source>
        <dbReference type="SAM" id="Phobius"/>
    </source>
</evidence>
<keyword evidence="4" id="KW-0812">Transmembrane</keyword>
<evidence type="ECO:0000256" key="2">
    <source>
        <dbReference type="ARBA" id="ARBA00034247"/>
    </source>
</evidence>
<evidence type="ECO:0000259" key="6">
    <source>
        <dbReference type="PROSITE" id="PS50887"/>
    </source>
</evidence>
<dbReference type="Gene3D" id="2.60.40.2380">
    <property type="match status" value="1"/>
</dbReference>
<dbReference type="NCBIfam" id="TIGR00254">
    <property type="entry name" value="GGDEF"/>
    <property type="match status" value="1"/>
</dbReference>
<dbReference type="InterPro" id="IPR000160">
    <property type="entry name" value="GGDEF_dom"/>
</dbReference>
<evidence type="ECO:0000256" key="5">
    <source>
        <dbReference type="SAM" id="SignalP"/>
    </source>
</evidence>
<sequence>MQRMIWIVSLLVLLCSSQLHAKDYLSLNENQRRLSLEDAVYFIEDPNHQITFTALQSTPHDQWQKNQGNQVNFGYSDSSYWLKFSLRNEDAMAFERVLEIGYAVLDHIDVYLVRNGTYTDHFILGDKIPFYERLVQNRNFLIPMRFEVNEQIDVYLKLKTTSSVQAPLDLWNPIDFHQVDQSRVIFQGIYFGIALVMILYNLFVYLAVSEKTYLHYVAYISCMPLFLASLNGLSFQYLWPTATWWNDQSIVFFLNGVVVFGTFFSLRFLSLKPETHFWINRSLQAVAWFAAILMVCSLLFTYQTMIRPTIYVAVSACVALLMAGVYRCIQGDVSARYFTVAWTAMLSGGIVLALNKFTLLPQNVITESATQIGSALEIILLSIALADRLNQEKRKAFSAQLEALEHEREARKAQEETLKIQKEANVMLEQRVNERTSELAELNQKLLELNSKDALTGLKNRGFFDEKFQHYYTTAYRLQQPLSLLIIDIDHFKLFNDNHGHLVGDECLVMVANTIKQVISRPEDITCRYGGEEFVILLPDTGEQGAYQVAEKIRQKIADTPFQIATEQLQVTVSVGLNSLVPYSSEHRTKMFDHADEALYSAKDAGRNQVIAYEPKSKLHQV</sequence>
<keyword evidence="4" id="KW-0472">Membrane</keyword>
<feature type="transmembrane region" description="Helical" evidence="4">
    <location>
        <begin position="282"/>
        <end position="302"/>
    </location>
</feature>
<feature type="domain" description="GGDEF" evidence="6">
    <location>
        <begin position="480"/>
        <end position="615"/>
    </location>
</feature>
<protein>
    <recommendedName>
        <fullName evidence="1">diguanylate cyclase</fullName>
        <ecNumber evidence="1">2.7.7.65</ecNumber>
    </recommendedName>
</protein>
<dbReference type="InterPro" id="IPR043128">
    <property type="entry name" value="Rev_trsase/Diguanyl_cyclase"/>
</dbReference>
<dbReference type="InterPro" id="IPR011623">
    <property type="entry name" value="7TMR_DISM_rcpt_extracell_dom1"/>
</dbReference>
<dbReference type="SMART" id="SM00267">
    <property type="entry name" value="GGDEF"/>
    <property type="match status" value="1"/>
</dbReference>
<dbReference type="Pfam" id="PF07695">
    <property type="entry name" value="7TMR-DISM_7TM"/>
    <property type="match status" value="1"/>
</dbReference>
<evidence type="ECO:0000313" key="7">
    <source>
        <dbReference type="EMBL" id="MFC3153068.1"/>
    </source>
</evidence>
<dbReference type="EMBL" id="JBHRSZ010000007">
    <property type="protein sequence ID" value="MFC3153068.1"/>
    <property type="molecule type" value="Genomic_DNA"/>
</dbReference>
<dbReference type="EC" id="2.7.7.65" evidence="1"/>
<feature type="transmembrane region" description="Helical" evidence="4">
    <location>
        <begin position="184"/>
        <end position="204"/>
    </location>
</feature>
<keyword evidence="4" id="KW-1133">Transmembrane helix</keyword>
<evidence type="ECO:0000313" key="8">
    <source>
        <dbReference type="Proteomes" id="UP001595476"/>
    </source>
</evidence>
<dbReference type="InterPro" id="IPR029787">
    <property type="entry name" value="Nucleotide_cyclase"/>
</dbReference>
<name>A0ABV7HKB8_9GAMM</name>
<dbReference type="CDD" id="cd01949">
    <property type="entry name" value="GGDEF"/>
    <property type="match status" value="1"/>
</dbReference>
<proteinExistence type="predicted"/>
<comment type="catalytic activity">
    <reaction evidence="2">
        <text>2 GTP = 3',3'-c-di-GMP + 2 diphosphate</text>
        <dbReference type="Rhea" id="RHEA:24898"/>
        <dbReference type="ChEBI" id="CHEBI:33019"/>
        <dbReference type="ChEBI" id="CHEBI:37565"/>
        <dbReference type="ChEBI" id="CHEBI:58805"/>
        <dbReference type="EC" id="2.7.7.65"/>
    </reaction>
</comment>
<feature type="chain" id="PRO_5047341878" description="diguanylate cyclase" evidence="5">
    <location>
        <begin position="22"/>
        <end position="622"/>
    </location>
</feature>
<dbReference type="PROSITE" id="PS50887">
    <property type="entry name" value="GGDEF"/>
    <property type="match status" value="1"/>
</dbReference>
<dbReference type="RefSeq" id="WP_386722985.1">
    <property type="nucleotide sequence ID" value="NZ_JBHRSZ010000007.1"/>
</dbReference>
<dbReference type="Proteomes" id="UP001595476">
    <property type="component" value="Unassembled WGS sequence"/>
</dbReference>
<dbReference type="InterPro" id="IPR011622">
    <property type="entry name" value="7TMR_DISM_rcpt_extracell_dom2"/>
</dbReference>
<comment type="caution">
    <text evidence="7">The sequence shown here is derived from an EMBL/GenBank/DDBJ whole genome shotgun (WGS) entry which is preliminary data.</text>
</comment>
<organism evidence="7 8">
    <name type="scientific">Litoribrevibacter euphylliae</name>
    <dbReference type="NCBI Taxonomy" id="1834034"/>
    <lineage>
        <taxon>Bacteria</taxon>
        <taxon>Pseudomonadati</taxon>
        <taxon>Pseudomonadota</taxon>
        <taxon>Gammaproteobacteria</taxon>
        <taxon>Oceanospirillales</taxon>
        <taxon>Oceanospirillaceae</taxon>
        <taxon>Litoribrevibacter</taxon>
    </lineage>
</organism>
<dbReference type="PANTHER" id="PTHR45138:SF9">
    <property type="entry name" value="DIGUANYLATE CYCLASE DGCM-RELATED"/>
    <property type="match status" value="1"/>
</dbReference>
<feature type="transmembrane region" description="Helical" evidence="4">
    <location>
        <begin position="308"/>
        <end position="326"/>
    </location>
</feature>
<feature type="coiled-coil region" evidence="3">
    <location>
        <begin position="394"/>
        <end position="452"/>
    </location>
</feature>
<reference evidence="8" key="1">
    <citation type="journal article" date="2019" name="Int. J. Syst. Evol. Microbiol.">
        <title>The Global Catalogue of Microorganisms (GCM) 10K type strain sequencing project: providing services to taxonomists for standard genome sequencing and annotation.</title>
        <authorList>
            <consortium name="The Broad Institute Genomics Platform"/>
            <consortium name="The Broad Institute Genome Sequencing Center for Infectious Disease"/>
            <person name="Wu L."/>
            <person name="Ma J."/>
        </authorList>
    </citation>
    <scope>NUCLEOTIDE SEQUENCE [LARGE SCALE GENOMIC DNA]</scope>
    <source>
        <strain evidence="8">KCTC 52438</strain>
    </source>
</reference>
<dbReference type="Pfam" id="PF07696">
    <property type="entry name" value="7TMR-DISMED2"/>
    <property type="match status" value="1"/>
</dbReference>
<evidence type="ECO:0000256" key="3">
    <source>
        <dbReference type="SAM" id="Coils"/>
    </source>
</evidence>
<dbReference type="Pfam" id="PF00990">
    <property type="entry name" value="GGDEF"/>
    <property type="match status" value="1"/>
</dbReference>